<dbReference type="OrthoDB" id="2383906at2759"/>
<comment type="caution">
    <text evidence="2">The sequence shown here is derived from an EMBL/GenBank/DDBJ whole genome shotgun (WGS) entry which is preliminary data.</text>
</comment>
<sequence>MTITSSTTTNRTKNNSDTNNEKQVTCNRKPRTYSRTQRIKVTTVGKAINSSTKKSSQEKQRYGNCSKCKESEISMQTLGEHVGRLEQLVSDLAKTAKSDDRSSTYSKQKLGSLFDASNCNLEDLQKLMIATTNIMYPQKSSKIVDKSNNEQVCNTVPVPVLKTETPTFHDEPMEDVFSTSKSAISKFASAYRQDSGFSESKAGIDSTI</sequence>
<evidence type="ECO:0000313" key="2">
    <source>
        <dbReference type="EMBL" id="CAG8497478.1"/>
    </source>
</evidence>
<reference evidence="2" key="1">
    <citation type="submission" date="2021-06" db="EMBL/GenBank/DDBJ databases">
        <authorList>
            <person name="Kallberg Y."/>
            <person name="Tangrot J."/>
            <person name="Rosling A."/>
        </authorList>
    </citation>
    <scope>NUCLEOTIDE SEQUENCE</scope>
    <source>
        <strain evidence="2">MA453B</strain>
    </source>
</reference>
<feature type="compositionally biased region" description="Basic and acidic residues" evidence="1">
    <location>
        <begin position="55"/>
        <end position="65"/>
    </location>
</feature>
<feature type="region of interest" description="Disordered" evidence="1">
    <location>
        <begin position="1"/>
        <end position="65"/>
    </location>
</feature>
<dbReference type="AlphaFoldDB" id="A0A9N8ZIY1"/>
<dbReference type="EMBL" id="CAJVPY010000896">
    <property type="protein sequence ID" value="CAG8497478.1"/>
    <property type="molecule type" value="Genomic_DNA"/>
</dbReference>
<gene>
    <name evidence="2" type="ORF">DERYTH_LOCUS2725</name>
</gene>
<proteinExistence type="predicted"/>
<organism evidence="2 3">
    <name type="scientific">Dentiscutata erythropus</name>
    <dbReference type="NCBI Taxonomy" id="1348616"/>
    <lineage>
        <taxon>Eukaryota</taxon>
        <taxon>Fungi</taxon>
        <taxon>Fungi incertae sedis</taxon>
        <taxon>Mucoromycota</taxon>
        <taxon>Glomeromycotina</taxon>
        <taxon>Glomeromycetes</taxon>
        <taxon>Diversisporales</taxon>
        <taxon>Gigasporaceae</taxon>
        <taxon>Dentiscutata</taxon>
    </lineage>
</organism>
<evidence type="ECO:0000256" key="1">
    <source>
        <dbReference type="SAM" id="MobiDB-lite"/>
    </source>
</evidence>
<feature type="compositionally biased region" description="Low complexity" evidence="1">
    <location>
        <begin position="1"/>
        <end position="18"/>
    </location>
</feature>
<dbReference type="Proteomes" id="UP000789405">
    <property type="component" value="Unassembled WGS sequence"/>
</dbReference>
<protein>
    <submittedName>
        <fullName evidence="2">973_t:CDS:1</fullName>
    </submittedName>
</protein>
<keyword evidence="3" id="KW-1185">Reference proteome</keyword>
<evidence type="ECO:0000313" key="3">
    <source>
        <dbReference type="Proteomes" id="UP000789405"/>
    </source>
</evidence>
<name>A0A9N8ZIY1_9GLOM</name>
<accession>A0A9N8ZIY1</accession>